<reference evidence="2 3" key="1">
    <citation type="submission" date="2020-01" db="EMBL/GenBank/DDBJ databases">
        <authorList>
            <person name="Kim M.K."/>
        </authorList>
    </citation>
    <scope>NUCLEOTIDE SEQUENCE [LARGE SCALE GENOMIC DNA]</scope>
    <source>
        <strain evidence="2 3">BT213</strain>
    </source>
</reference>
<evidence type="ECO:0000256" key="1">
    <source>
        <dbReference type="SAM" id="Phobius"/>
    </source>
</evidence>
<feature type="transmembrane region" description="Helical" evidence="1">
    <location>
        <begin position="20"/>
        <end position="38"/>
    </location>
</feature>
<accession>A0A6B2GXW9</accession>
<evidence type="ECO:0000313" key="3">
    <source>
        <dbReference type="Proteomes" id="UP000478546"/>
    </source>
</evidence>
<keyword evidence="1" id="KW-0812">Transmembrane</keyword>
<name>A0A6B2GXW9_9BACT</name>
<dbReference type="RefSeq" id="WP_162344888.1">
    <property type="nucleotide sequence ID" value="NZ_JAAEAA010000003.1"/>
</dbReference>
<organism evidence="2 3">
    <name type="scientific">Pontibacter fetidus</name>
    <dbReference type="NCBI Taxonomy" id="2700082"/>
    <lineage>
        <taxon>Bacteria</taxon>
        <taxon>Pseudomonadati</taxon>
        <taxon>Bacteroidota</taxon>
        <taxon>Cytophagia</taxon>
        <taxon>Cytophagales</taxon>
        <taxon>Hymenobacteraceae</taxon>
        <taxon>Pontibacter</taxon>
    </lineage>
</organism>
<comment type="caution">
    <text evidence="2">The sequence shown here is derived from an EMBL/GenBank/DDBJ whole genome shotgun (WGS) entry which is preliminary data.</text>
</comment>
<dbReference type="AlphaFoldDB" id="A0A6B2GXW9"/>
<gene>
    <name evidence="2" type="ORF">GWO68_02775</name>
</gene>
<keyword evidence="1" id="KW-1133">Transmembrane helix</keyword>
<feature type="transmembrane region" description="Helical" evidence="1">
    <location>
        <begin position="50"/>
        <end position="69"/>
    </location>
</feature>
<protein>
    <recommendedName>
        <fullName evidence="4">DUF304 domain-containing protein</fullName>
    </recommendedName>
</protein>
<proteinExistence type="predicted"/>
<dbReference type="Proteomes" id="UP000478546">
    <property type="component" value="Unassembled WGS sequence"/>
</dbReference>
<sequence length="149" mass="17476">MDTQLVDRVETRRAEKMSKLFLYIGIALISILVLKLYFGQNNFDSRRFWLDLLPMLLPIYLMIVGYKGLKKRIGQFIEWQKSQIFYRLGEDSFEQSIPVNSITGINIELENIKVMTTEGEHNLIISDFTNYETIKRIKSNFEAMKLNIG</sequence>
<keyword evidence="3" id="KW-1185">Reference proteome</keyword>
<keyword evidence="1" id="KW-0472">Membrane</keyword>
<evidence type="ECO:0008006" key="4">
    <source>
        <dbReference type="Google" id="ProtNLM"/>
    </source>
</evidence>
<dbReference type="EMBL" id="JAAEAA010000003">
    <property type="protein sequence ID" value="NDK54831.1"/>
    <property type="molecule type" value="Genomic_DNA"/>
</dbReference>
<evidence type="ECO:0000313" key="2">
    <source>
        <dbReference type="EMBL" id="NDK54831.1"/>
    </source>
</evidence>